<dbReference type="PANTHER" id="PTHR23079:SF14">
    <property type="entry name" value="RNA-DEPENDENT RNA POLYMERASE"/>
    <property type="match status" value="1"/>
</dbReference>
<reference evidence="4" key="2">
    <citation type="submission" date="2023-06" db="EMBL/GenBank/DDBJ databases">
        <authorList>
            <consortium name="Lawrence Berkeley National Laboratory"/>
            <person name="Haridas S."/>
            <person name="Hensen N."/>
            <person name="Bonometti L."/>
            <person name="Westerberg I."/>
            <person name="Brannstrom I.O."/>
            <person name="Guillou S."/>
            <person name="Cros-Aarteil S."/>
            <person name="Calhoun S."/>
            <person name="Kuo A."/>
            <person name="Mondo S."/>
            <person name="Pangilinan J."/>
            <person name="Riley R."/>
            <person name="LaButti K."/>
            <person name="Andreopoulos B."/>
            <person name="Lipzen A."/>
            <person name="Chen C."/>
            <person name="Yanf M."/>
            <person name="Daum C."/>
            <person name="Ng V."/>
            <person name="Clum A."/>
            <person name="Steindorff A."/>
            <person name="Ohm R."/>
            <person name="Martin F."/>
            <person name="Silar P."/>
            <person name="Natvig D."/>
            <person name="Lalanne C."/>
            <person name="Gautier V."/>
            <person name="Ament-velasquez S.L."/>
            <person name="Kruys A."/>
            <person name="Hutchinson M.I."/>
            <person name="Powell A.J."/>
            <person name="Barry K."/>
            <person name="Miller A.N."/>
            <person name="Grigoriev I.V."/>
            <person name="Debuchy R."/>
            <person name="Gladieux P."/>
            <person name="Thoren M.H."/>
            <person name="Johannesson H."/>
        </authorList>
    </citation>
    <scope>NUCLEOTIDE SEQUENCE</scope>
    <source>
        <strain evidence="4">CBS 232.78</strain>
    </source>
</reference>
<name>A0AAE0K2Y6_9PEZI</name>
<feature type="region of interest" description="Disordered" evidence="2">
    <location>
        <begin position="160"/>
        <end position="249"/>
    </location>
</feature>
<proteinExistence type="inferred from homology"/>
<keyword evidence="5" id="KW-1185">Reference proteome</keyword>
<feature type="compositionally biased region" description="Polar residues" evidence="2">
    <location>
        <begin position="306"/>
        <end position="322"/>
    </location>
</feature>
<comment type="similarity">
    <text evidence="1">Belongs to the RdRP family.</text>
</comment>
<dbReference type="GO" id="GO:0003723">
    <property type="term" value="F:RNA binding"/>
    <property type="evidence" value="ECO:0007669"/>
    <property type="project" value="UniProtKB-KW"/>
</dbReference>
<evidence type="ECO:0000259" key="3">
    <source>
        <dbReference type="Pfam" id="PF05183"/>
    </source>
</evidence>
<evidence type="ECO:0000256" key="2">
    <source>
        <dbReference type="SAM" id="MobiDB-lite"/>
    </source>
</evidence>
<organism evidence="4 5">
    <name type="scientific">Podospora didyma</name>
    <dbReference type="NCBI Taxonomy" id="330526"/>
    <lineage>
        <taxon>Eukaryota</taxon>
        <taxon>Fungi</taxon>
        <taxon>Dikarya</taxon>
        <taxon>Ascomycota</taxon>
        <taxon>Pezizomycotina</taxon>
        <taxon>Sordariomycetes</taxon>
        <taxon>Sordariomycetidae</taxon>
        <taxon>Sordariales</taxon>
        <taxon>Podosporaceae</taxon>
        <taxon>Podospora</taxon>
    </lineage>
</organism>
<feature type="domain" description="RDRP core" evidence="3">
    <location>
        <begin position="519"/>
        <end position="1172"/>
    </location>
</feature>
<protein>
    <recommendedName>
        <fullName evidence="1">RNA-dependent RNA polymerase</fullName>
        <ecNumber evidence="1">2.7.7.48</ecNumber>
    </recommendedName>
</protein>
<dbReference type="InterPro" id="IPR057596">
    <property type="entry name" value="RDRP_core"/>
</dbReference>
<reference evidence="4" key="1">
    <citation type="journal article" date="2023" name="Mol. Phylogenet. Evol.">
        <title>Genome-scale phylogeny and comparative genomics of the fungal order Sordariales.</title>
        <authorList>
            <person name="Hensen N."/>
            <person name="Bonometti L."/>
            <person name="Westerberg I."/>
            <person name="Brannstrom I.O."/>
            <person name="Guillou S."/>
            <person name="Cros-Aarteil S."/>
            <person name="Calhoun S."/>
            <person name="Haridas S."/>
            <person name="Kuo A."/>
            <person name="Mondo S."/>
            <person name="Pangilinan J."/>
            <person name="Riley R."/>
            <person name="LaButti K."/>
            <person name="Andreopoulos B."/>
            <person name="Lipzen A."/>
            <person name="Chen C."/>
            <person name="Yan M."/>
            <person name="Daum C."/>
            <person name="Ng V."/>
            <person name="Clum A."/>
            <person name="Steindorff A."/>
            <person name="Ohm R.A."/>
            <person name="Martin F."/>
            <person name="Silar P."/>
            <person name="Natvig D.O."/>
            <person name="Lalanne C."/>
            <person name="Gautier V."/>
            <person name="Ament-Velasquez S.L."/>
            <person name="Kruys A."/>
            <person name="Hutchinson M.I."/>
            <person name="Powell A.J."/>
            <person name="Barry K."/>
            <person name="Miller A.N."/>
            <person name="Grigoriev I.V."/>
            <person name="Debuchy R."/>
            <person name="Gladieux P."/>
            <person name="Hiltunen Thoren M."/>
            <person name="Johannesson H."/>
        </authorList>
    </citation>
    <scope>NUCLEOTIDE SEQUENCE</scope>
    <source>
        <strain evidence="4">CBS 232.78</strain>
    </source>
</reference>
<feature type="region of interest" description="Disordered" evidence="2">
    <location>
        <begin position="1"/>
        <end position="22"/>
    </location>
</feature>
<keyword evidence="1" id="KW-0694">RNA-binding</keyword>
<keyword evidence="1" id="KW-0548">Nucleotidyltransferase</keyword>
<feature type="region of interest" description="Disordered" evidence="2">
    <location>
        <begin position="301"/>
        <end position="322"/>
    </location>
</feature>
<keyword evidence="1" id="KW-0808">Transferase</keyword>
<sequence>MSSVAHFPTVPSTPQKRDEVGDKLVQQLNQDYNLGVSSVLADSTLTPSRRKELARQNEAYGREDRIRNSLRFLHYKSNGDLEKALDMFYYEAKAASQLWVPKPRADPTTLPSADFPKAYTPGQQLQFQTLLVETLDKYRSLTAPSTPSGLFNRLTVTSPIVNAPPGPSRSGLGSSAAFPDMKDTKGPASPRTKRRSLEEDAAQATKRPRGKETVSHVSANAFDHVPGRQRLGQDNFLPWDRASDEDTDEVEVVAVRRRPDSSSSHSSKQSFVSVFSHVEHSPKATQSTVVAASQPASSYKKHLTAQAGSQGSQYDDSLAPSSGTQRVLEKSFAYVQNQLPIQPSTVSVARPSTQQKITRIASSPSNVFSNFSDNEDDIPLPDELEELVVRRQLTPLNQQRLSPIEERLQNIWPKFPRWLHNAPLAVTWEVTRICLHCGVDLEHQSLKYNPAWAKGTMADIWKSLWQLDVFRDKAFPSKPTAEAFSAALTNFESKGNAVILTANLDFNPSKEGPLLLLDMKPLRIEQGCRLTRRFGPDRFFEVLMPSPTAMNAPEIVKARGGSEAVIKWLTQQQHSFVGRQWQAFYTKDAGYRTPPKDFRLGPVKPIFKDRVHFFAESGHNFRSPPPRSNFTPAEESVSQRRDIKVSQMLDWLLQLKHNVQQPHLKLFSRIQLGLSKTLPVFTFEPEQITHHPQDILSPIGKVMNDGIGRMSRNVAKRIRDAFGLIDVPSAVQGRMGSAKGMWLMDVSDTSGEDWIETYPSQRKWICDFADPMQRTLEVRSVASELKSAGLNLQFLPVLEDRAKDKALMREAIGTRLTNDLRRQFDIQKAAFKRPIQFRQWVHENWNNRTGRVKSGHVPFLGGLPDGKEETLKFLINSGFDPKKQKFLQEMAWDLQKQKCDMLKTKMNIKVGRSAYIYMVIDFLGVLEENEVHVGFSNRFRDESNETSYTLLADCDVLVARSPAHFVSDVQKVKAVFKSELHALKDVIVFSSKGNVPLADKLSGGDYDGDVAWVCWDPDIVSSFMNADVPAQPDFSGYMTKDKTTFEDLVKRANAQGKTRVREPILDAVYDMISKSFQFAMQPNLLGICTNFKEKLCYHNNSVSNEAAVILSSLVGNLVDQSKQGIIFNLASWDRLRRDKFGSFRPEDPAYQGDIWAGKSDPVHIIDYLKFKIAKPAIDQELKEFHKAMQTDKSRAAIGEDDAAHHWDPDLTSFYEGTKALRSSSRSWNAILDSLKNAIGEVEREWKKIMGNRDSDMEFPDKVKFIHAKWHEIRPQAISHSGSNKLDPKVIGLLEQPWLADPSEASLWALLKASTAFKMFYKTSPKFVWQMAGRQLAFIKAQTIHGDGVPVLTSPLMYAGLNPDGRFVKQYVALLDGNGSDYPDPDDGDGGDGDRAGWGFGGFDDY</sequence>
<evidence type="ECO:0000313" key="4">
    <source>
        <dbReference type="EMBL" id="KAK3368687.1"/>
    </source>
</evidence>
<dbReference type="GO" id="GO:0003968">
    <property type="term" value="F:RNA-directed RNA polymerase activity"/>
    <property type="evidence" value="ECO:0007669"/>
    <property type="project" value="UniProtKB-KW"/>
</dbReference>
<dbReference type="GO" id="GO:0030422">
    <property type="term" value="P:siRNA processing"/>
    <property type="evidence" value="ECO:0007669"/>
    <property type="project" value="TreeGrafter"/>
</dbReference>
<evidence type="ECO:0000313" key="5">
    <source>
        <dbReference type="Proteomes" id="UP001285441"/>
    </source>
</evidence>
<keyword evidence="1" id="KW-0696">RNA-directed RNA polymerase</keyword>
<accession>A0AAE0K2Y6</accession>
<dbReference type="Proteomes" id="UP001285441">
    <property type="component" value="Unassembled WGS sequence"/>
</dbReference>
<dbReference type="EC" id="2.7.7.48" evidence="1"/>
<gene>
    <name evidence="4" type="ORF">B0H63DRAFT_80049</name>
</gene>
<dbReference type="Gene3D" id="1.10.8.790">
    <property type="entry name" value="RNA-dependent RNA polymerase, slab domain, helical subdomain-like"/>
    <property type="match status" value="1"/>
</dbReference>
<dbReference type="InterPro" id="IPR007855">
    <property type="entry name" value="RDRP"/>
</dbReference>
<evidence type="ECO:0000256" key="1">
    <source>
        <dbReference type="RuleBase" id="RU363098"/>
    </source>
</evidence>
<comment type="caution">
    <text evidence="4">The sequence shown here is derived from an EMBL/GenBank/DDBJ whole genome shotgun (WGS) entry which is preliminary data.</text>
</comment>
<feature type="compositionally biased region" description="Low complexity" evidence="2">
    <location>
        <begin position="168"/>
        <end position="177"/>
    </location>
</feature>
<dbReference type="EMBL" id="JAULSW010000010">
    <property type="protein sequence ID" value="KAK3368687.1"/>
    <property type="molecule type" value="Genomic_DNA"/>
</dbReference>
<comment type="catalytic activity">
    <reaction evidence="1">
        <text>RNA(n) + a ribonucleoside 5'-triphosphate = RNA(n+1) + diphosphate</text>
        <dbReference type="Rhea" id="RHEA:21248"/>
        <dbReference type="Rhea" id="RHEA-COMP:14527"/>
        <dbReference type="Rhea" id="RHEA-COMP:17342"/>
        <dbReference type="ChEBI" id="CHEBI:33019"/>
        <dbReference type="ChEBI" id="CHEBI:61557"/>
        <dbReference type="ChEBI" id="CHEBI:140395"/>
        <dbReference type="EC" id="2.7.7.48"/>
    </reaction>
</comment>
<dbReference type="Pfam" id="PF05183">
    <property type="entry name" value="RdRP"/>
    <property type="match status" value="1"/>
</dbReference>
<dbReference type="GO" id="GO:0031380">
    <property type="term" value="C:nuclear RNA-directed RNA polymerase complex"/>
    <property type="evidence" value="ECO:0007669"/>
    <property type="project" value="TreeGrafter"/>
</dbReference>
<dbReference type="PANTHER" id="PTHR23079">
    <property type="entry name" value="RNA-DEPENDENT RNA POLYMERASE"/>
    <property type="match status" value="1"/>
</dbReference>